<dbReference type="RefSeq" id="WP_275279300.1">
    <property type="nucleotide sequence ID" value="NZ_CP119108.1"/>
</dbReference>
<dbReference type="SUPFAM" id="SSF51556">
    <property type="entry name" value="Metallo-dependent hydrolases"/>
    <property type="match status" value="1"/>
</dbReference>
<gene>
    <name evidence="7" type="ORF">PU630_05180</name>
</gene>
<dbReference type="InterPro" id="IPR011059">
    <property type="entry name" value="Metal-dep_hydrolase_composite"/>
</dbReference>
<dbReference type="InterPro" id="IPR032466">
    <property type="entry name" value="Metal_Hydrolase"/>
</dbReference>
<dbReference type="Pfam" id="PF22429">
    <property type="entry name" value="HutF_N"/>
    <property type="match status" value="1"/>
</dbReference>
<evidence type="ECO:0000313" key="7">
    <source>
        <dbReference type="EMBL" id="WEG09950.1"/>
    </source>
</evidence>
<evidence type="ECO:0000259" key="6">
    <source>
        <dbReference type="Pfam" id="PF22429"/>
    </source>
</evidence>
<comment type="cofactor">
    <cofactor evidence="1">
        <name>Zn(2+)</name>
        <dbReference type="ChEBI" id="CHEBI:29105"/>
    </cofactor>
</comment>
<dbReference type="EC" id="3.5.3.13" evidence="7"/>
<keyword evidence="8" id="KW-1185">Reference proteome</keyword>
<dbReference type="InterPro" id="IPR051607">
    <property type="entry name" value="Metallo-dep_hydrolases"/>
</dbReference>
<evidence type="ECO:0000256" key="2">
    <source>
        <dbReference type="ARBA" id="ARBA00022723"/>
    </source>
</evidence>
<keyword evidence="4" id="KW-0862">Zinc</keyword>
<protein>
    <submittedName>
        <fullName evidence="7">Formimidoylglutamate deiminase</fullName>
        <ecNumber evidence="7">3.5.3.13</ecNumber>
    </submittedName>
</protein>
<evidence type="ECO:0000256" key="1">
    <source>
        <dbReference type="ARBA" id="ARBA00001947"/>
    </source>
</evidence>
<keyword evidence="3 7" id="KW-0378">Hydrolase</keyword>
<dbReference type="GO" id="GO:0050416">
    <property type="term" value="F:formimidoylglutamate deiminase activity"/>
    <property type="evidence" value="ECO:0007669"/>
    <property type="project" value="UniProtKB-EC"/>
</dbReference>
<dbReference type="Pfam" id="PF01979">
    <property type="entry name" value="Amidohydro_1"/>
    <property type="match status" value="1"/>
</dbReference>
<accession>A0ABY8C0Z7</accession>
<name>A0ABY8C0Z7_9MICO</name>
<keyword evidence="2" id="KW-0479">Metal-binding</keyword>
<proteinExistence type="predicted"/>
<dbReference type="NCBIfam" id="NF006681">
    <property type="entry name" value="PRK09229.1-2"/>
    <property type="match status" value="1"/>
</dbReference>
<dbReference type="Gene3D" id="2.30.40.10">
    <property type="entry name" value="Urease, subunit C, domain 1"/>
    <property type="match status" value="1"/>
</dbReference>
<evidence type="ECO:0000313" key="8">
    <source>
        <dbReference type="Proteomes" id="UP001214553"/>
    </source>
</evidence>
<dbReference type="InterPro" id="IPR006680">
    <property type="entry name" value="Amidohydro-rel"/>
</dbReference>
<dbReference type="PANTHER" id="PTHR11271:SF48">
    <property type="entry name" value="AMIDOHYDROLASE-RELATED DOMAIN-CONTAINING PROTEIN"/>
    <property type="match status" value="1"/>
</dbReference>
<dbReference type="Proteomes" id="UP001214553">
    <property type="component" value="Chromosome"/>
</dbReference>
<sequence length="437" mass="46033">MTARFVVHARAALIDGAFATDVRIAARDGVIAEITAGVPEQPGELSLDVVVPGFVNAHSHAFHRLLRGRTHDRGGDFWVWRERMYHEAAALTPASYRALAEQVFREMRDAGYTAVGEFHYVHHQPDGTPYPDHAMERALADAAVAVGIRLVLLDTCYLRGGVGEPLTDRQRRFGDADAHAWLDRWHALREALTGGLVTVGAAVHSVRAVTPADLAVIGRELPADVPLHVHVSEQVAENDACREAYGVTPTRLLAEHGLLRATTATVHATHLTADDIALLGSAGASVVMCPTTEADLGDGIGPAPELRDAGVTLAIGSDQHAVIDPFEEVARLELDQRLCAQRRGVFTPAQLWHAGSAGGARALGLGGAAVRGLGSETPSGAPGSAPGLRVGDPFDAVAVDAATARTRGADLLQLPLVARAADVVATIVGGTVTRRTT</sequence>
<evidence type="ECO:0000256" key="4">
    <source>
        <dbReference type="ARBA" id="ARBA00022833"/>
    </source>
</evidence>
<dbReference type="PANTHER" id="PTHR11271">
    <property type="entry name" value="GUANINE DEAMINASE"/>
    <property type="match status" value="1"/>
</dbReference>
<evidence type="ECO:0000259" key="5">
    <source>
        <dbReference type="Pfam" id="PF01979"/>
    </source>
</evidence>
<organism evidence="7 8">
    <name type="scientific">Microbacterium horticulturae</name>
    <dbReference type="NCBI Taxonomy" id="3028316"/>
    <lineage>
        <taxon>Bacteria</taxon>
        <taxon>Bacillati</taxon>
        <taxon>Actinomycetota</taxon>
        <taxon>Actinomycetes</taxon>
        <taxon>Micrococcales</taxon>
        <taxon>Microbacteriaceae</taxon>
        <taxon>Microbacterium</taxon>
    </lineage>
</organism>
<feature type="domain" description="Amidohydrolase-related" evidence="5">
    <location>
        <begin position="49"/>
        <end position="365"/>
    </location>
</feature>
<dbReference type="Gene3D" id="3.20.20.140">
    <property type="entry name" value="Metal-dependent hydrolases"/>
    <property type="match status" value="1"/>
</dbReference>
<evidence type="ECO:0000256" key="3">
    <source>
        <dbReference type="ARBA" id="ARBA00022801"/>
    </source>
</evidence>
<dbReference type="InterPro" id="IPR055156">
    <property type="entry name" value="HutF-like_N"/>
</dbReference>
<dbReference type="EMBL" id="CP119108">
    <property type="protein sequence ID" value="WEG09950.1"/>
    <property type="molecule type" value="Genomic_DNA"/>
</dbReference>
<feature type="domain" description="Formimidoylglutamate deiminase N-terminal" evidence="6">
    <location>
        <begin position="6"/>
        <end position="44"/>
    </location>
</feature>
<reference evidence="7 8" key="1">
    <citation type="submission" date="2023-03" db="EMBL/GenBank/DDBJ databases">
        <title>Genome sequence of Microbacterium sp. KACC 23027.</title>
        <authorList>
            <person name="Kim S."/>
            <person name="Heo J."/>
            <person name="Kwon S.-W."/>
        </authorList>
    </citation>
    <scope>NUCLEOTIDE SEQUENCE [LARGE SCALE GENOMIC DNA]</scope>
    <source>
        <strain evidence="7 8">KACC 23027</strain>
    </source>
</reference>